<keyword evidence="1" id="KW-0808">Transferase</keyword>
<dbReference type="InterPro" id="IPR012737">
    <property type="entry name" value="DhaK_L_YcgS"/>
</dbReference>
<dbReference type="PANTHER" id="PTHR28629">
    <property type="entry name" value="TRIOKINASE/FMN CYCLASE"/>
    <property type="match status" value="1"/>
</dbReference>
<dbReference type="SUPFAM" id="SSF101473">
    <property type="entry name" value="DhaL-like"/>
    <property type="match status" value="1"/>
</dbReference>
<reference evidence="5" key="1">
    <citation type="journal article" date="2019" name="Int. J. Syst. Evol. Microbiol.">
        <title>The Global Catalogue of Microorganisms (GCM) 10K type strain sequencing project: providing services to taxonomists for standard genome sequencing and annotation.</title>
        <authorList>
            <consortium name="The Broad Institute Genomics Platform"/>
            <consortium name="The Broad Institute Genome Sequencing Center for Infectious Disease"/>
            <person name="Wu L."/>
            <person name="Ma J."/>
        </authorList>
    </citation>
    <scope>NUCLEOTIDE SEQUENCE [LARGE SCALE GENOMIC DNA]</scope>
    <source>
        <strain evidence="5">JCM 17975</strain>
    </source>
</reference>
<dbReference type="InterPro" id="IPR036117">
    <property type="entry name" value="DhaL_dom_sf"/>
</dbReference>
<dbReference type="Pfam" id="PF02734">
    <property type="entry name" value="Dak2"/>
    <property type="match status" value="1"/>
</dbReference>
<organism evidence="4 5">
    <name type="scientific">Promicromonospora umidemergens</name>
    <dbReference type="NCBI Taxonomy" id="629679"/>
    <lineage>
        <taxon>Bacteria</taxon>
        <taxon>Bacillati</taxon>
        <taxon>Actinomycetota</taxon>
        <taxon>Actinomycetes</taxon>
        <taxon>Micrococcales</taxon>
        <taxon>Promicromonosporaceae</taxon>
        <taxon>Promicromonospora</taxon>
    </lineage>
</organism>
<sequence length="236" mass="23882">MVKQEGLKDMALDADWAERWVRRTAEVIADAKGELTELDRQIGDGDHGENLDRGFKAVVARLDDVAAEPAPPGERTVGDVLKLVATTLMSTVGGAAGPLYGTAYLRAAKVSGRPQIDPPAVVAVLEAALEGVASRGKATVGEKTMVDAWHAAVEAGEAAAGDGGSEVDVLRAAAEAADTAATGTIPLIATKGRASYLGERSAGHEDPGARSTALVLGAALAAALSGPTPADPRSAA</sequence>
<keyword evidence="2 4" id="KW-0418">Kinase</keyword>
<dbReference type="SMART" id="SM01120">
    <property type="entry name" value="Dak2"/>
    <property type="match status" value="1"/>
</dbReference>
<evidence type="ECO:0000259" key="3">
    <source>
        <dbReference type="PROSITE" id="PS51480"/>
    </source>
</evidence>
<evidence type="ECO:0000256" key="2">
    <source>
        <dbReference type="ARBA" id="ARBA00022777"/>
    </source>
</evidence>
<protein>
    <submittedName>
        <fullName evidence="4">Dihydroxyacetone kinase subunit DhaL</fullName>
    </submittedName>
</protein>
<evidence type="ECO:0000256" key="1">
    <source>
        <dbReference type="ARBA" id="ARBA00022679"/>
    </source>
</evidence>
<comment type="caution">
    <text evidence="4">The sequence shown here is derived from an EMBL/GenBank/DDBJ whole genome shotgun (WGS) entry which is preliminary data.</text>
</comment>
<keyword evidence="5" id="KW-1185">Reference proteome</keyword>
<dbReference type="Proteomes" id="UP001500843">
    <property type="component" value="Unassembled WGS sequence"/>
</dbReference>
<proteinExistence type="predicted"/>
<name>A0ABP8XGE7_9MICO</name>
<gene>
    <name evidence="4" type="primary">dhaL_1</name>
    <name evidence="4" type="ORF">GCM10023198_29260</name>
</gene>
<dbReference type="PANTHER" id="PTHR28629:SF4">
    <property type="entry name" value="TRIOKINASE_FMN CYCLASE"/>
    <property type="match status" value="1"/>
</dbReference>
<dbReference type="EMBL" id="BAABHM010000012">
    <property type="protein sequence ID" value="GAA4705572.1"/>
    <property type="molecule type" value="Genomic_DNA"/>
</dbReference>
<evidence type="ECO:0000313" key="5">
    <source>
        <dbReference type="Proteomes" id="UP001500843"/>
    </source>
</evidence>
<evidence type="ECO:0000313" key="4">
    <source>
        <dbReference type="EMBL" id="GAA4705572.1"/>
    </source>
</evidence>
<accession>A0ABP8XGE7</accession>
<dbReference type="NCBIfam" id="TIGR02365">
    <property type="entry name" value="dha_L_ycgS"/>
    <property type="match status" value="1"/>
</dbReference>
<dbReference type="InterPro" id="IPR050861">
    <property type="entry name" value="Dihydroxyacetone_Kinase"/>
</dbReference>
<dbReference type="GO" id="GO:0016301">
    <property type="term" value="F:kinase activity"/>
    <property type="evidence" value="ECO:0007669"/>
    <property type="project" value="UniProtKB-KW"/>
</dbReference>
<dbReference type="Gene3D" id="1.25.40.340">
    <property type="match status" value="1"/>
</dbReference>
<dbReference type="PROSITE" id="PS51480">
    <property type="entry name" value="DHAL"/>
    <property type="match status" value="1"/>
</dbReference>
<dbReference type="InterPro" id="IPR004007">
    <property type="entry name" value="DhaL_dom"/>
</dbReference>
<feature type="domain" description="DhaL" evidence="3">
    <location>
        <begin position="15"/>
        <end position="221"/>
    </location>
</feature>